<feature type="compositionally biased region" description="Basic and acidic residues" evidence="1">
    <location>
        <begin position="71"/>
        <end position="80"/>
    </location>
</feature>
<feature type="region of interest" description="Disordered" evidence="1">
    <location>
        <begin position="55"/>
        <end position="80"/>
    </location>
</feature>
<evidence type="ECO:0000313" key="3">
    <source>
        <dbReference type="Proteomes" id="UP000247118"/>
    </source>
</evidence>
<protein>
    <submittedName>
        <fullName evidence="2">Uncharacterized protein</fullName>
    </submittedName>
</protein>
<organism evidence="2 3">
    <name type="scientific">Gordonia terrae</name>
    <dbReference type="NCBI Taxonomy" id="2055"/>
    <lineage>
        <taxon>Bacteria</taxon>
        <taxon>Bacillati</taxon>
        <taxon>Actinomycetota</taxon>
        <taxon>Actinomycetes</taxon>
        <taxon>Mycobacteriales</taxon>
        <taxon>Gordoniaceae</taxon>
        <taxon>Gordonia</taxon>
    </lineage>
</organism>
<accession>A0AAD0NWH5</accession>
<dbReference type="AlphaFoldDB" id="A0AAD0NWH5"/>
<gene>
    <name evidence="2" type="ORF">DLJ61_17965</name>
</gene>
<proteinExistence type="predicted"/>
<sequence>MTRALLAAGAGDRAQVDRIVTEADRHGHVARLVWQLARALADRLPPDKLIALAVQQADAAAGGPPAGSPGDPRDDERLDR</sequence>
<dbReference type="KEGG" id="gta:BCM27_17775"/>
<evidence type="ECO:0000313" key="2">
    <source>
        <dbReference type="EMBL" id="AWO85146.1"/>
    </source>
</evidence>
<name>A0AAD0NWH5_9ACTN</name>
<dbReference type="Proteomes" id="UP000247118">
    <property type="component" value="Chromosome"/>
</dbReference>
<evidence type="ECO:0000256" key="1">
    <source>
        <dbReference type="SAM" id="MobiDB-lite"/>
    </source>
</evidence>
<dbReference type="EMBL" id="CP029604">
    <property type="protein sequence ID" value="AWO85146.1"/>
    <property type="molecule type" value="Genomic_DNA"/>
</dbReference>
<reference evidence="2 3" key="1">
    <citation type="submission" date="2018-05" db="EMBL/GenBank/DDBJ databases">
        <title>Complete genome sequence of Gordonia terrae NRRL B-16283.</title>
        <authorList>
            <person name="Garlena R.A."/>
            <person name="Russell D.A."/>
            <person name="Hatfull G.F."/>
        </authorList>
    </citation>
    <scope>NUCLEOTIDE SEQUENCE [LARGE SCALE GENOMIC DNA]</scope>
    <source>
        <strain evidence="2 3">NRRL B-16283</strain>
    </source>
</reference>